<keyword evidence="2 4" id="KW-0663">Pyridoxal phosphate</keyword>
<evidence type="ECO:0000259" key="6">
    <source>
        <dbReference type="SMART" id="SM01005"/>
    </source>
</evidence>
<feature type="binding site" evidence="5">
    <location>
        <position position="145"/>
    </location>
    <ligand>
        <name>substrate</name>
    </ligand>
</feature>
<dbReference type="SUPFAM" id="SSF50621">
    <property type="entry name" value="Alanine racemase C-terminal domain-like"/>
    <property type="match status" value="1"/>
</dbReference>
<evidence type="ECO:0000256" key="5">
    <source>
        <dbReference type="PIRSR" id="PIRSR600821-52"/>
    </source>
</evidence>
<accession>K2FW28</accession>
<reference evidence="7" key="1">
    <citation type="journal article" date="2012" name="Science">
        <title>Fermentation, hydrogen, and sulfur metabolism in multiple uncultivated bacterial phyla.</title>
        <authorList>
            <person name="Wrighton K.C."/>
            <person name="Thomas B.C."/>
            <person name="Sharon I."/>
            <person name="Miller C.S."/>
            <person name="Castelle C.J."/>
            <person name="VerBerkmoes N.C."/>
            <person name="Wilkins M.J."/>
            <person name="Hettich R.L."/>
            <person name="Lipton M.S."/>
            <person name="Williams K.H."/>
            <person name="Long P.E."/>
            <person name="Banfield J.F."/>
        </authorList>
    </citation>
    <scope>NUCLEOTIDE SEQUENCE [LARGE SCALE GENOMIC DNA]</scope>
</reference>
<dbReference type="Pfam" id="PF01168">
    <property type="entry name" value="Ala_racemase_N"/>
    <property type="match status" value="1"/>
</dbReference>
<evidence type="ECO:0000256" key="1">
    <source>
        <dbReference type="ARBA" id="ARBA00001933"/>
    </source>
</evidence>
<dbReference type="InterPro" id="IPR029066">
    <property type="entry name" value="PLP-binding_barrel"/>
</dbReference>
<proteinExistence type="predicted"/>
<dbReference type="PANTHER" id="PTHR30511">
    <property type="entry name" value="ALANINE RACEMASE"/>
    <property type="match status" value="1"/>
</dbReference>
<evidence type="ECO:0000256" key="3">
    <source>
        <dbReference type="ARBA" id="ARBA00023235"/>
    </source>
</evidence>
<dbReference type="Pfam" id="PF00842">
    <property type="entry name" value="Ala_racemase_C"/>
    <property type="match status" value="1"/>
</dbReference>
<feature type="binding site" evidence="5">
    <location>
        <position position="326"/>
    </location>
    <ligand>
        <name>substrate</name>
    </ligand>
</feature>
<protein>
    <recommendedName>
        <fullName evidence="6">Alanine racemase C-terminal domain-containing protein</fullName>
    </recommendedName>
</protein>
<evidence type="ECO:0000313" key="7">
    <source>
        <dbReference type="EMBL" id="EKE27133.1"/>
    </source>
</evidence>
<comment type="cofactor">
    <cofactor evidence="1 4">
        <name>pyridoxal 5'-phosphate</name>
        <dbReference type="ChEBI" id="CHEBI:597326"/>
    </cofactor>
</comment>
<dbReference type="GO" id="GO:0030632">
    <property type="term" value="P:D-alanine biosynthetic process"/>
    <property type="evidence" value="ECO:0007669"/>
    <property type="project" value="TreeGrafter"/>
</dbReference>
<gene>
    <name evidence="7" type="ORF">ACD_4C00030G0003</name>
</gene>
<dbReference type="InterPro" id="IPR009006">
    <property type="entry name" value="Ala_racemase/Decarboxylase_C"/>
</dbReference>
<dbReference type="PANTHER" id="PTHR30511:SF0">
    <property type="entry name" value="ALANINE RACEMASE, CATABOLIC-RELATED"/>
    <property type="match status" value="1"/>
</dbReference>
<dbReference type="CDD" id="cd00430">
    <property type="entry name" value="PLPDE_III_AR"/>
    <property type="match status" value="1"/>
</dbReference>
<dbReference type="InterPro" id="IPR001608">
    <property type="entry name" value="Ala_racemase_N"/>
</dbReference>
<dbReference type="NCBIfam" id="TIGR00492">
    <property type="entry name" value="alr"/>
    <property type="match status" value="1"/>
</dbReference>
<dbReference type="InterPro" id="IPR011079">
    <property type="entry name" value="Ala_racemase_C"/>
</dbReference>
<dbReference type="SMART" id="SM01005">
    <property type="entry name" value="Ala_racemase_C"/>
    <property type="match status" value="1"/>
</dbReference>
<dbReference type="AlphaFoldDB" id="K2FW28"/>
<feature type="modified residue" description="N6-(pyridoxal phosphate)lysine" evidence="4">
    <location>
        <position position="52"/>
    </location>
</feature>
<keyword evidence="3" id="KW-0413">Isomerase</keyword>
<dbReference type="InterPro" id="IPR000821">
    <property type="entry name" value="Ala_racemase"/>
</dbReference>
<evidence type="ECO:0000256" key="2">
    <source>
        <dbReference type="ARBA" id="ARBA00022898"/>
    </source>
</evidence>
<organism evidence="7">
    <name type="scientific">uncultured bacterium</name>
    <name type="common">gcode 4</name>
    <dbReference type="NCBI Taxonomy" id="1234023"/>
    <lineage>
        <taxon>Bacteria</taxon>
        <taxon>environmental samples</taxon>
    </lineage>
</organism>
<dbReference type="PRINTS" id="PR00992">
    <property type="entry name" value="ALARACEMASE"/>
</dbReference>
<dbReference type="EMBL" id="AMFJ01000546">
    <property type="protein sequence ID" value="EKE27133.1"/>
    <property type="molecule type" value="Genomic_DNA"/>
</dbReference>
<dbReference type="Gene3D" id="2.40.37.10">
    <property type="entry name" value="Lyase, Ornithine Decarboxylase, Chain A, domain 1"/>
    <property type="match status" value="1"/>
</dbReference>
<evidence type="ECO:0000256" key="4">
    <source>
        <dbReference type="PIRSR" id="PIRSR600821-50"/>
    </source>
</evidence>
<feature type="domain" description="Alanine racemase C-terminal" evidence="6">
    <location>
        <begin position="257"/>
        <end position="384"/>
    </location>
</feature>
<sequence length="384" mass="46164">MSIFTQLLSFKKKLETPFETLNKIHISKEAILNNFDLIKNLNPEYSIFPVLKSNAYWHWIKEIAKILNERNIDYIVVDSYFEALKVREVNKTSILLIGYTLPQNLKNMDFRFVSLVVYDLETIHELWRIWKNVKIHLKIDTWMNRQWIFIEQIKDFISEIKKYPGITLEWICTHLADADNSENSYSKLQIEKFNKAIEIIEQSWIILKYKHLSNSAWWIKFGKNEFNALRLWISLYWINPLEKNDHDYEKLENLKLALNFESTLILRKELKKWEKVSYNWTFTAQKDMTIGIVPVWYYEWLSRKLSSNYSFSYKSMLLPILWRICMNLSIVDLWENNINIGDKINIISSNKNELNNIYWLAEKSETITYECLVKLAESIRRVII</sequence>
<dbReference type="GO" id="GO:0030170">
    <property type="term" value="F:pyridoxal phosphate binding"/>
    <property type="evidence" value="ECO:0007669"/>
    <property type="project" value="TreeGrafter"/>
</dbReference>
<dbReference type="Gene3D" id="3.20.20.10">
    <property type="entry name" value="Alanine racemase"/>
    <property type="match status" value="1"/>
</dbReference>
<comment type="caution">
    <text evidence="7">The sequence shown here is derived from an EMBL/GenBank/DDBJ whole genome shotgun (WGS) entry which is preliminary data.</text>
</comment>
<dbReference type="SUPFAM" id="SSF51419">
    <property type="entry name" value="PLP-binding barrel"/>
    <property type="match status" value="1"/>
</dbReference>
<dbReference type="GO" id="GO:0005829">
    <property type="term" value="C:cytosol"/>
    <property type="evidence" value="ECO:0007669"/>
    <property type="project" value="TreeGrafter"/>
</dbReference>
<name>K2FW28_9BACT</name>
<dbReference type="GO" id="GO:0008784">
    <property type="term" value="F:alanine racemase activity"/>
    <property type="evidence" value="ECO:0007669"/>
    <property type="project" value="InterPro"/>
</dbReference>